<keyword evidence="2" id="KW-0677">Repeat</keyword>
<dbReference type="InterPro" id="IPR002885">
    <property type="entry name" value="PPR_rpt"/>
</dbReference>
<reference evidence="7" key="1">
    <citation type="submission" date="2023-06" db="EMBL/GenBank/DDBJ databases">
        <title>Draft genome of Marssonina rosae.</title>
        <authorList>
            <person name="Cheng Q."/>
        </authorList>
    </citation>
    <scope>NUCLEOTIDE SEQUENCE</scope>
    <source>
        <strain evidence="7">R4</strain>
    </source>
</reference>
<accession>A0AAD9SX84</accession>
<evidence type="ECO:0000256" key="5">
    <source>
        <dbReference type="PROSITE-ProRule" id="PRU00708"/>
    </source>
</evidence>
<evidence type="ECO:0000313" key="8">
    <source>
        <dbReference type="Proteomes" id="UP001285354"/>
    </source>
</evidence>
<protein>
    <recommendedName>
        <fullName evidence="9">Pentatricopeptide repeat-containing protein</fullName>
    </recommendedName>
</protein>
<dbReference type="AlphaFoldDB" id="A0AAD9SX84"/>
<comment type="function">
    <text evidence="3">Regulates mitochondrial small subunit maturation by controlling 15S rRNA 5'-end processing. Localizes to the 5' precursor of the 15S rRNA in a position that is subsequently occupied by mS47 in the mature yeast mtSSU. Uses structure and sequence-specific RNA recognition, binding to a single-stranded region of the precursor and specifically recognizing bases -6 to -1. The exchange of Ccm1 for mS47 is coupled to the irreversible removal of precursor rRNA that is accompanied by conformational changes of the mitoribosomal proteins uS5m and mS26. These conformational changes signal completion of 5'-end rRNA processing through protection of the mature 5'-end of the 15S rRNA and stabilization of mS47. The removal of the 5' precursor together with the dissociation of Ccm1 may be catalyzed by the 5'-3' exoribonuclease Pet127. Involved in the specific removal of group I introns in mitochondrial encoded transcripts.</text>
</comment>
<evidence type="ECO:0008006" key="9">
    <source>
        <dbReference type="Google" id="ProtNLM"/>
    </source>
</evidence>
<dbReference type="Proteomes" id="UP001285354">
    <property type="component" value="Unassembled WGS sequence"/>
</dbReference>
<comment type="similarity">
    <text evidence="1">Belongs to the CCM1 family.</text>
</comment>
<dbReference type="PROSITE" id="PS51375">
    <property type="entry name" value="PPR"/>
    <property type="match status" value="2"/>
</dbReference>
<evidence type="ECO:0000256" key="1">
    <source>
        <dbReference type="ARBA" id="ARBA00006192"/>
    </source>
</evidence>
<dbReference type="Gene3D" id="1.25.40.10">
    <property type="entry name" value="Tetratricopeptide repeat domain"/>
    <property type="match status" value="2"/>
</dbReference>
<comment type="caution">
    <text evidence="7">The sequence shown here is derived from an EMBL/GenBank/DDBJ whole genome shotgun (WGS) entry which is preliminary data.</text>
</comment>
<dbReference type="PANTHER" id="PTHR47447">
    <property type="entry name" value="OS03G0856100 PROTEIN"/>
    <property type="match status" value="1"/>
</dbReference>
<comment type="subunit">
    <text evidence="4">Binds to mitochondrial small subunit 15S rRNA.</text>
</comment>
<feature type="repeat" description="PPR" evidence="5">
    <location>
        <begin position="515"/>
        <end position="549"/>
    </location>
</feature>
<keyword evidence="8" id="KW-1185">Reference proteome</keyword>
<dbReference type="InterPro" id="IPR011990">
    <property type="entry name" value="TPR-like_helical_dom_sf"/>
</dbReference>
<evidence type="ECO:0000256" key="4">
    <source>
        <dbReference type="ARBA" id="ARBA00044511"/>
    </source>
</evidence>
<dbReference type="Pfam" id="PF13041">
    <property type="entry name" value="PPR_2"/>
    <property type="match status" value="2"/>
</dbReference>
<evidence type="ECO:0000256" key="3">
    <source>
        <dbReference type="ARBA" id="ARBA00044493"/>
    </source>
</evidence>
<organism evidence="7 8">
    <name type="scientific">Diplocarpon rosae</name>
    <dbReference type="NCBI Taxonomy" id="946125"/>
    <lineage>
        <taxon>Eukaryota</taxon>
        <taxon>Fungi</taxon>
        <taxon>Dikarya</taxon>
        <taxon>Ascomycota</taxon>
        <taxon>Pezizomycotina</taxon>
        <taxon>Leotiomycetes</taxon>
        <taxon>Helotiales</taxon>
        <taxon>Drepanopezizaceae</taxon>
        <taxon>Diplocarpon</taxon>
    </lineage>
</organism>
<name>A0AAD9SX84_9HELO</name>
<evidence type="ECO:0000256" key="2">
    <source>
        <dbReference type="ARBA" id="ARBA00022737"/>
    </source>
</evidence>
<evidence type="ECO:0000256" key="6">
    <source>
        <dbReference type="SAM" id="MobiDB-lite"/>
    </source>
</evidence>
<gene>
    <name evidence="7" type="ORF">QTJ16_005565</name>
</gene>
<feature type="repeat" description="PPR" evidence="5">
    <location>
        <begin position="797"/>
        <end position="831"/>
    </location>
</feature>
<dbReference type="PANTHER" id="PTHR47447:SF17">
    <property type="entry name" value="OS12G0638900 PROTEIN"/>
    <property type="match status" value="1"/>
</dbReference>
<evidence type="ECO:0000313" key="7">
    <source>
        <dbReference type="EMBL" id="KAK2625196.1"/>
    </source>
</evidence>
<sequence length="939" mass="107421">MPPHSELATIRGSTIDLPILPFLAPRLFRTWPCVTRRAHSRAALVQQKAGPVISRSDCENALRQPSRELSELRKLQTWKPISLDTLIRGGSVRKDEVLSRDDIEPTAIHRDNHARKNEHSGVSDGERDLRAMCEETQTEPRSERLPHNVDGKITRLLSVNKAAEPITAFRASSHAILRSERSRHASQKSPRNLNELHPAVRQKFYCRWKEMLKWQKIKERRERWKGLRRKKLCRERRDFVPRISNNQTKFVRITRCAEYGWFSFCNSWNWRFSMLNSRYDTYMREIRQVSYKVPAYKHPRLSREFFEDLLEARSKGLFAEKWKIFSPRRRVYFWFDVILKFLEDHPRNALEVLKATFIKPYPPGYAIADSLDYMVSYFLSNPDNSFAEGDAIVNAFDYFLTNGPKDHIHFFQRTIYRSMGLLDAQNLEKLYSIFVAADHPLHENTLLQLGTQLAKLGRLKTASKILQQLKDQGCDFGASKIMSFCSTLLRQTTQDETGEIHCTVMLIFGAGLKPNINIYNILLENELRLGEQEAAWELHDIMKESGVPPDEYTYSLLLNHSKVRMDLSGIRRVIDYVRRSDVKNSLIMTDILHAIFLLHRQERQHLDIPSSPPEQHQPVFDRLLPVYSEHFNVEPLARIIPNFANRYPSLDKTRSADSQALLKDPPAPTLVVMITAFLDGIKTSLPVKQFYDQFRVLVSNQDPVVAPLMQTTHLWNLVLISFSKFPNSLGDCSTLIGDMLSPPDSIFAAPASCSLNKVSDGVGSQLALVPGKAAAFHGPSGSLPGTSLATFSPPKPDVFTWSILLRIFMDLRQPLAAEKILTMMRQTGVEPSIVTWNKLVHGYANLQGTYGAASAVARLQEAGMQPDEFTFKALSKIRDRSALISELKKEDAAAVEIAFVRDLKDDLKKYLECKVPEYMGGVGENDTWYDDLFTPKEEE</sequence>
<feature type="region of interest" description="Disordered" evidence="6">
    <location>
        <begin position="108"/>
        <end position="128"/>
    </location>
</feature>
<proteinExistence type="inferred from homology"/>
<dbReference type="EMBL" id="JAUBYV010000008">
    <property type="protein sequence ID" value="KAK2625196.1"/>
    <property type="molecule type" value="Genomic_DNA"/>
</dbReference>